<sequence length="291" mass="33288">MSRIPKRLLWLCLLGPLLACASAPVPKPEASEESPPDFFGAKEPKPRLMMLGTFHFKDAGLDEYKPQHRLEVLSPERQREVEALVEALAKFQPTRIAVEVNVPHQDKLDAQYQDYVAGRAELTANEVDQVGFRLAKKLGHPKVYAIDSAPHQVLDQLYYAVDEKQVAALDPKWQARFNQLYTHDDELKTRQSLIDHLRYVNSPERIRQGHGAYSIAHFKVDGEDGYLGVDLRTAWYNRNLRIFRNLQRLMSAPEERVLLIIGAGHLPILQFVAETSPEYELVDVRDYLRAP</sequence>
<evidence type="ECO:0000313" key="3">
    <source>
        <dbReference type="Proteomes" id="UP000664052"/>
    </source>
</evidence>
<comment type="caution">
    <text evidence="2">The sequence shown here is derived from an EMBL/GenBank/DDBJ whole genome shotgun (WGS) entry which is preliminary data.</text>
</comment>
<evidence type="ECO:0000313" key="2">
    <source>
        <dbReference type="EMBL" id="MBN8233171.1"/>
    </source>
</evidence>
<evidence type="ECO:0000256" key="1">
    <source>
        <dbReference type="SAM" id="SignalP"/>
    </source>
</evidence>
<evidence type="ECO:0008006" key="4">
    <source>
        <dbReference type="Google" id="ProtNLM"/>
    </source>
</evidence>
<reference evidence="2 3" key="1">
    <citation type="submission" date="2021-02" db="EMBL/GenBank/DDBJ databases">
        <title>De Novo genome assembly of isolated myxobacteria.</title>
        <authorList>
            <person name="Stevens D.C."/>
        </authorList>
    </citation>
    <scope>NUCLEOTIDE SEQUENCE [LARGE SCALE GENOMIC DNA]</scope>
    <source>
        <strain evidence="2 3">ATCC 29039</strain>
    </source>
</reference>
<organism evidence="2 3">
    <name type="scientific">Corallococcus macrosporus</name>
    <dbReference type="NCBI Taxonomy" id="35"/>
    <lineage>
        <taxon>Bacteria</taxon>
        <taxon>Pseudomonadati</taxon>
        <taxon>Myxococcota</taxon>
        <taxon>Myxococcia</taxon>
        <taxon>Myxococcales</taxon>
        <taxon>Cystobacterineae</taxon>
        <taxon>Myxococcaceae</taxon>
        <taxon>Corallococcus</taxon>
    </lineage>
</organism>
<dbReference type="EMBL" id="JAFIMU010000017">
    <property type="protein sequence ID" value="MBN8233171.1"/>
    <property type="molecule type" value="Genomic_DNA"/>
</dbReference>
<gene>
    <name evidence="2" type="ORF">JYK02_37225</name>
</gene>
<name>A0ABS3DPA8_9BACT</name>
<dbReference type="Proteomes" id="UP000664052">
    <property type="component" value="Unassembled WGS sequence"/>
</dbReference>
<protein>
    <recommendedName>
        <fullName evidence="4">TraB/GumN family protein</fullName>
    </recommendedName>
</protein>
<proteinExistence type="predicted"/>
<keyword evidence="1" id="KW-0732">Signal</keyword>
<keyword evidence="3" id="KW-1185">Reference proteome</keyword>
<feature type="signal peptide" evidence="1">
    <location>
        <begin position="1"/>
        <end position="21"/>
    </location>
</feature>
<dbReference type="RefSeq" id="WP_207057706.1">
    <property type="nucleotide sequence ID" value="NZ_JAFIMU010000017.1"/>
</dbReference>
<dbReference type="Pfam" id="PF18950">
    <property type="entry name" value="DUF5694"/>
    <property type="match status" value="1"/>
</dbReference>
<feature type="chain" id="PRO_5045284207" description="TraB/GumN family protein" evidence="1">
    <location>
        <begin position="22"/>
        <end position="291"/>
    </location>
</feature>
<dbReference type="InterPro" id="IPR043749">
    <property type="entry name" value="DUF5694"/>
</dbReference>
<accession>A0ABS3DPA8</accession>